<dbReference type="GO" id="GO:0005886">
    <property type="term" value="C:plasma membrane"/>
    <property type="evidence" value="ECO:0007669"/>
    <property type="project" value="UniProtKB-SubCell"/>
</dbReference>
<accession>A0A2N3LP64</accession>
<keyword evidence="6 7" id="KW-0472">Membrane</keyword>
<feature type="transmembrane region" description="Helical" evidence="7">
    <location>
        <begin position="105"/>
        <end position="128"/>
    </location>
</feature>
<evidence type="ECO:0000256" key="7">
    <source>
        <dbReference type="RuleBase" id="RU363032"/>
    </source>
</evidence>
<dbReference type="Pfam" id="PF00528">
    <property type="entry name" value="BPD_transp_1"/>
    <property type="match status" value="1"/>
</dbReference>
<dbReference type="Gene3D" id="1.10.3720.10">
    <property type="entry name" value="MetI-like"/>
    <property type="match status" value="1"/>
</dbReference>
<feature type="domain" description="ABC transmembrane type-1" evidence="8">
    <location>
        <begin position="105"/>
        <end position="310"/>
    </location>
</feature>
<comment type="caution">
    <text evidence="9">The sequence shown here is derived from an EMBL/GenBank/DDBJ whole genome shotgun (WGS) entry which is preliminary data.</text>
</comment>
<feature type="transmembrane region" description="Helical" evidence="7">
    <location>
        <begin position="43"/>
        <end position="68"/>
    </location>
</feature>
<evidence type="ECO:0000256" key="2">
    <source>
        <dbReference type="ARBA" id="ARBA00022448"/>
    </source>
</evidence>
<keyword evidence="4 7" id="KW-0812">Transmembrane</keyword>
<protein>
    <submittedName>
        <fullName evidence="9">Sugar ABC transporter permease</fullName>
    </submittedName>
</protein>
<evidence type="ECO:0000256" key="3">
    <source>
        <dbReference type="ARBA" id="ARBA00022475"/>
    </source>
</evidence>
<dbReference type="PANTHER" id="PTHR43744">
    <property type="entry name" value="ABC TRANSPORTER PERMEASE PROTEIN MG189-RELATED-RELATED"/>
    <property type="match status" value="1"/>
</dbReference>
<comment type="similarity">
    <text evidence="7">Belongs to the binding-protein-dependent transport system permease family.</text>
</comment>
<organism evidence="9 10">
    <name type="scientific">Heyndrickxia camelliae</name>
    <dbReference type="NCBI Taxonomy" id="1707093"/>
    <lineage>
        <taxon>Bacteria</taxon>
        <taxon>Bacillati</taxon>
        <taxon>Bacillota</taxon>
        <taxon>Bacilli</taxon>
        <taxon>Bacillales</taxon>
        <taxon>Bacillaceae</taxon>
        <taxon>Heyndrickxia</taxon>
    </lineage>
</organism>
<evidence type="ECO:0000313" key="10">
    <source>
        <dbReference type="Proteomes" id="UP000233440"/>
    </source>
</evidence>
<dbReference type="AlphaFoldDB" id="A0A2N3LP64"/>
<keyword evidence="5 7" id="KW-1133">Transmembrane helix</keyword>
<evidence type="ECO:0000256" key="6">
    <source>
        <dbReference type="ARBA" id="ARBA00023136"/>
    </source>
</evidence>
<keyword evidence="2 7" id="KW-0813">Transport</keyword>
<proteinExistence type="inferred from homology"/>
<gene>
    <name evidence="9" type="ORF">CWO92_04390</name>
</gene>
<dbReference type="GO" id="GO:0055085">
    <property type="term" value="P:transmembrane transport"/>
    <property type="evidence" value="ECO:0007669"/>
    <property type="project" value="InterPro"/>
</dbReference>
<evidence type="ECO:0000256" key="4">
    <source>
        <dbReference type="ARBA" id="ARBA00022692"/>
    </source>
</evidence>
<keyword evidence="10" id="KW-1185">Reference proteome</keyword>
<evidence type="ECO:0000313" key="9">
    <source>
        <dbReference type="EMBL" id="PKR86344.1"/>
    </source>
</evidence>
<dbReference type="Proteomes" id="UP000233440">
    <property type="component" value="Unassembled WGS sequence"/>
</dbReference>
<comment type="subcellular location">
    <subcellularLocation>
        <location evidence="1 7">Cell membrane</location>
        <topology evidence="1 7">Multi-pass membrane protein</topology>
    </subcellularLocation>
</comment>
<evidence type="ECO:0000259" key="8">
    <source>
        <dbReference type="PROSITE" id="PS50928"/>
    </source>
</evidence>
<evidence type="ECO:0000256" key="5">
    <source>
        <dbReference type="ARBA" id="ARBA00022989"/>
    </source>
</evidence>
<keyword evidence="3" id="KW-1003">Cell membrane</keyword>
<feature type="transmembrane region" description="Helical" evidence="7">
    <location>
        <begin position="293"/>
        <end position="313"/>
    </location>
</feature>
<feature type="transmembrane region" description="Helical" evidence="7">
    <location>
        <begin position="214"/>
        <end position="240"/>
    </location>
</feature>
<dbReference type="CDD" id="cd06261">
    <property type="entry name" value="TM_PBP2"/>
    <property type="match status" value="1"/>
</dbReference>
<sequence>MTTSPSNSEVSEVVESNLNYQTIPKARKNKKYNPHGLGKGTNIIMNIILAIFAIMCVFPFIYVIIISFSNEKSLESKGFQLIPDKWSTDAYTYLYHMGSQLLNSYGITIVVTVLGTIISVLMISFYAYAISRNQFKYRKFFTFLAFFTMLFSGGLVPFYIVTTQFLHLRNTIWALILPLAVNAFYILIMRTFFQRSVPESILESARMDGASEWRIFFQIVFPLSLPGIATIALFSTLGYWNDWFNALLFIDNPKLVPLQSLLMKIENNLEFIRQNTEISASQQSLLQSLPQDAAKMAMVVIATLPIAVAYPFFQKYFIRGLTIGGVKE</sequence>
<feature type="transmembrane region" description="Helical" evidence="7">
    <location>
        <begin position="140"/>
        <end position="160"/>
    </location>
</feature>
<reference evidence="9 10" key="1">
    <citation type="submission" date="2017-11" db="EMBL/GenBank/DDBJ databases">
        <title>Bacillus camelliae sp. nov., isolated from pu'er tea.</title>
        <authorList>
            <person name="Niu L."/>
        </authorList>
    </citation>
    <scope>NUCLEOTIDE SEQUENCE [LARGE SCALE GENOMIC DNA]</scope>
    <source>
        <strain evidence="9 10">7578-1</strain>
    </source>
</reference>
<name>A0A2N3LP64_9BACI</name>
<dbReference type="SUPFAM" id="SSF161098">
    <property type="entry name" value="MetI-like"/>
    <property type="match status" value="1"/>
</dbReference>
<feature type="transmembrane region" description="Helical" evidence="7">
    <location>
        <begin position="172"/>
        <end position="193"/>
    </location>
</feature>
<dbReference type="PANTHER" id="PTHR43744:SF9">
    <property type="entry name" value="POLYGALACTURONAN_RHAMNOGALACTURONAN TRANSPORT SYSTEM PERMEASE PROTEIN YTCP"/>
    <property type="match status" value="1"/>
</dbReference>
<dbReference type="InterPro" id="IPR035906">
    <property type="entry name" value="MetI-like_sf"/>
</dbReference>
<dbReference type="PROSITE" id="PS50928">
    <property type="entry name" value="ABC_TM1"/>
    <property type="match status" value="1"/>
</dbReference>
<dbReference type="InterPro" id="IPR000515">
    <property type="entry name" value="MetI-like"/>
</dbReference>
<evidence type="ECO:0000256" key="1">
    <source>
        <dbReference type="ARBA" id="ARBA00004651"/>
    </source>
</evidence>
<dbReference type="EMBL" id="PIQO01000002">
    <property type="protein sequence ID" value="PKR86344.1"/>
    <property type="molecule type" value="Genomic_DNA"/>
</dbReference>
<dbReference type="OrthoDB" id="9810086at2"/>